<keyword evidence="3" id="KW-1185">Reference proteome</keyword>
<reference evidence="1 3" key="1">
    <citation type="journal article" date="2011" name="Nature">
        <title>The Medicago genome provides insight into the evolution of rhizobial symbioses.</title>
        <authorList>
            <person name="Young N.D."/>
            <person name="Debelle F."/>
            <person name="Oldroyd G.E."/>
            <person name="Geurts R."/>
            <person name="Cannon S.B."/>
            <person name="Udvardi M.K."/>
            <person name="Benedito V.A."/>
            <person name="Mayer K.F."/>
            <person name="Gouzy J."/>
            <person name="Schoof H."/>
            <person name="Van de Peer Y."/>
            <person name="Proost S."/>
            <person name="Cook D.R."/>
            <person name="Meyers B.C."/>
            <person name="Spannagl M."/>
            <person name="Cheung F."/>
            <person name="De Mita S."/>
            <person name="Krishnakumar V."/>
            <person name="Gundlach H."/>
            <person name="Zhou S."/>
            <person name="Mudge J."/>
            <person name="Bharti A.K."/>
            <person name="Murray J.D."/>
            <person name="Naoumkina M.A."/>
            <person name="Rosen B."/>
            <person name="Silverstein K.A."/>
            <person name="Tang H."/>
            <person name="Rombauts S."/>
            <person name="Zhao P.X."/>
            <person name="Zhou P."/>
            <person name="Barbe V."/>
            <person name="Bardou P."/>
            <person name="Bechner M."/>
            <person name="Bellec A."/>
            <person name="Berger A."/>
            <person name="Berges H."/>
            <person name="Bidwell S."/>
            <person name="Bisseling T."/>
            <person name="Choisne N."/>
            <person name="Couloux A."/>
            <person name="Denny R."/>
            <person name="Deshpande S."/>
            <person name="Dai X."/>
            <person name="Doyle J.J."/>
            <person name="Dudez A.M."/>
            <person name="Farmer A.D."/>
            <person name="Fouteau S."/>
            <person name="Franken C."/>
            <person name="Gibelin C."/>
            <person name="Gish J."/>
            <person name="Goldstein S."/>
            <person name="Gonzalez A.J."/>
            <person name="Green P.J."/>
            <person name="Hallab A."/>
            <person name="Hartog M."/>
            <person name="Hua A."/>
            <person name="Humphray S.J."/>
            <person name="Jeong D.H."/>
            <person name="Jing Y."/>
            <person name="Jocker A."/>
            <person name="Kenton S.M."/>
            <person name="Kim D.J."/>
            <person name="Klee K."/>
            <person name="Lai H."/>
            <person name="Lang C."/>
            <person name="Lin S."/>
            <person name="Macmil S.L."/>
            <person name="Magdelenat G."/>
            <person name="Matthews L."/>
            <person name="McCorrison J."/>
            <person name="Monaghan E.L."/>
            <person name="Mun J.H."/>
            <person name="Najar F.Z."/>
            <person name="Nicholson C."/>
            <person name="Noirot C."/>
            <person name="O'Bleness M."/>
            <person name="Paule C.R."/>
            <person name="Poulain J."/>
            <person name="Prion F."/>
            <person name="Qin B."/>
            <person name="Qu C."/>
            <person name="Retzel E.F."/>
            <person name="Riddle C."/>
            <person name="Sallet E."/>
            <person name="Samain S."/>
            <person name="Samson N."/>
            <person name="Sanders I."/>
            <person name="Saurat O."/>
            <person name="Scarpelli C."/>
            <person name="Schiex T."/>
            <person name="Segurens B."/>
            <person name="Severin A.J."/>
            <person name="Sherrier D.J."/>
            <person name="Shi R."/>
            <person name="Sims S."/>
            <person name="Singer S.R."/>
            <person name="Sinharoy S."/>
            <person name="Sterck L."/>
            <person name="Viollet A."/>
            <person name="Wang B.B."/>
            <person name="Wang K."/>
            <person name="Wang M."/>
            <person name="Wang X."/>
            <person name="Warfsmann J."/>
            <person name="Weissenbach J."/>
            <person name="White D.D."/>
            <person name="White J.D."/>
            <person name="Wiley G.B."/>
            <person name="Wincker P."/>
            <person name="Xing Y."/>
            <person name="Yang L."/>
            <person name="Yao Z."/>
            <person name="Ying F."/>
            <person name="Zhai J."/>
            <person name="Zhou L."/>
            <person name="Zuber A."/>
            <person name="Denarie J."/>
            <person name="Dixon R.A."/>
            <person name="May G.D."/>
            <person name="Schwartz D.C."/>
            <person name="Rogers J."/>
            <person name="Quetier F."/>
            <person name="Town C.D."/>
            <person name="Roe B.A."/>
        </authorList>
    </citation>
    <scope>NUCLEOTIDE SEQUENCE [LARGE SCALE GENOMIC DNA]</scope>
    <source>
        <strain evidence="1">A17</strain>
        <strain evidence="2 3">cv. Jemalong A17</strain>
    </source>
</reference>
<dbReference type="HOGENOM" id="CLU_1973779_0_0_1"/>
<reference evidence="1 3" key="2">
    <citation type="journal article" date="2014" name="BMC Genomics">
        <title>An improved genome release (version Mt4.0) for the model legume Medicago truncatula.</title>
        <authorList>
            <person name="Tang H."/>
            <person name="Krishnakumar V."/>
            <person name="Bidwell S."/>
            <person name="Rosen B."/>
            <person name="Chan A."/>
            <person name="Zhou S."/>
            <person name="Gentzbittel L."/>
            <person name="Childs K.L."/>
            <person name="Yandell M."/>
            <person name="Gundlach H."/>
            <person name="Mayer K.F."/>
            <person name="Schwartz D.C."/>
            <person name="Town C.D."/>
        </authorList>
    </citation>
    <scope>GENOME REANNOTATION</scope>
    <source>
        <strain evidence="1">A17</strain>
        <strain evidence="2 3">cv. Jemalong A17</strain>
    </source>
</reference>
<organism evidence="1 3">
    <name type="scientific">Medicago truncatula</name>
    <name type="common">Barrel medic</name>
    <name type="synonym">Medicago tribuloides</name>
    <dbReference type="NCBI Taxonomy" id="3880"/>
    <lineage>
        <taxon>Eukaryota</taxon>
        <taxon>Viridiplantae</taxon>
        <taxon>Streptophyta</taxon>
        <taxon>Embryophyta</taxon>
        <taxon>Tracheophyta</taxon>
        <taxon>Spermatophyta</taxon>
        <taxon>Magnoliopsida</taxon>
        <taxon>eudicotyledons</taxon>
        <taxon>Gunneridae</taxon>
        <taxon>Pentapetalae</taxon>
        <taxon>rosids</taxon>
        <taxon>fabids</taxon>
        <taxon>Fabales</taxon>
        <taxon>Fabaceae</taxon>
        <taxon>Papilionoideae</taxon>
        <taxon>50 kb inversion clade</taxon>
        <taxon>NPAAA clade</taxon>
        <taxon>Hologalegina</taxon>
        <taxon>IRL clade</taxon>
        <taxon>Trifolieae</taxon>
        <taxon>Medicago</taxon>
    </lineage>
</organism>
<gene>
    <name evidence="1" type="ordered locus">MTR_1g036470</name>
</gene>
<dbReference type="EnsemblPlants" id="KEH40857">
    <property type="protein sequence ID" value="KEH40857"/>
    <property type="gene ID" value="MTR_1g036470"/>
</dbReference>
<dbReference type="AlphaFoldDB" id="A0A072VGI5"/>
<evidence type="ECO:0000313" key="1">
    <source>
        <dbReference type="EMBL" id="KEH40857.1"/>
    </source>
</evidence>
<dbReference type="EMBL" id="CM001217">
    <property type="protein sequence ID" value="KEH40857.1"/>
    <property type="molecule type" value="Genomic_DNA"/>
</dbReference>
<reference evidence="2" key="3">
    <citation type="submission" date="2015-04" db="UniProtKB">
        <authorList>
            <consortium name="EnsemblPlants"/>
        </authorList>
    </citation>
    <scope>IDENTIFICATION</scope>
    <source>
        <strain evidence="2">cv. Jemalong A17</strain>
    </source>
</reference>
<protein>
    <submittedName>
        <fullName evidence="1 2">Uncharacterized protein</fullName>
    </submittedName>
</protein>
<sequence>MEVGIAELKPGPPYTCKSLNLSNGNNPIKPSNERYVPKTYTFDVTKCYKIYDLLVADGQGEVPKIWFRRVSMKEDLSLETSRSLKCKYDFDPLKDASMMYTNIAGCNMVEAIIDVVKDLSIETEGGT</sequence>
<evidence type="ECO:0000313" key="2">
    <source>
        <dbReference type="EnsemblPlants" id="KEH40857"/>
    </source>
</evidence>
<proteinExistence type="predicted"/>
<dbReference type="Proteomes" id="UP000002051">
    <property type="component" value="Unassembled WGS sequence"/>
</dbReference>
<name>A0A072VGI5_MEDTR</name>
<evidence type="ECO:0000313" key="3">
    <source>
        <dbReference type="Proteomes" id="UP000002051"/>
    </source>
</evidence>
<accession>A0A072VGI5</accession>